<dbReference type="RefSeq" id="WP_052476608.1">
    <property type="nucleotide sequence ID" value="NZ_AP014548.1"/>
</dbReference>
<dbReference type="Pfam" id="PF01420">
    <property type="entry name" value="Methylase_S"/>
    <property type="match status" value="2"/>
</dbReference>
<evidence type="ECO:0000256" key="3">
    <source>
        <dbReference type="ARBA" id="ARBA00023125"/>
    </source>
</evidence>
<feature type="domain" description="Type I restriction modification DNA specificity" evidence="4">
    <location>
        <begin position="6"/>
        <end position="173"/>
    </location>
</feature>
<feature type="domain" description="Type I restriction modification DNA specificity" evidence="4">
    <location>
        <begin position="200"/>
        <end position="372"/>
    </location>
</feature>
<dbReference type="PANTHER" id="PTHR30408:SF12">
    <property type="entry name" value="TYPE I RESTRICTION ENZYME MJAVIII SPECIFICITY SUBUNIT"/>
    <property type="match status" value="1"/>
</dbReference>
<dbReference type="PANTHER" id="PTHR30408">
    <property type="entry name" value="TYPE-1 RESTRICTION ENZYME ECOKI SPECIFICITY PROTEIN"/>
    <property type="match status" value="1"/>
</dbReference>
<reference evidence="5 6" key="1">
    <citation type="journal article" date="2014" name="Proc. Natl. Acad. Sci. U.S.A.">
        <title>Functional characterization of flavobacteria rhodopsins reveals a unique class of light-driven chloride pump in bacteria.</title>
        <authorList>
            <person name="Yoshizawa S."/>
            <person name="Kumagai Y."/>
            <person name="Kim H."/>
            <person name="Ogura Y."/>
            <person name="Hayashi T."/>
            <person name="Iwasaki W."/>
            <person name="DeLong E.F."/>
            <person name="Kogure K."/>
        </authorList>
    </citation>
    <scope>NUCLEOTIDE SEQUENCE [LARGE SCALE GENOMIC DNA]</scope>
    <source>
        <strain evidence="5 6">S1-08</strain>
    </source>
</reference>
<evidence type="ECO:0000256" key="2">
    <source>
        <dbReference type="ARBA" id="ARBA00022747"/>
    </source>
</evidence>
<dbReference type="SUPFAM" id="SSF116734">
    <property type="entry name" value="DNA methylase specificity domain"/>
    <property type="match status" value="2"/>
</dbReference>
<dbReference type="CDD" id="cd17290">
    <property type="entry name" value="RMtype1_S_AleSS8ORF2795P_TRD1-CR1_like"/>
    <property type="match status" value="1"/>
</dbReference>
<evidence type="ECO:0000313" key="5">
    <source>
        <dbReference type="EMBL" id="BAO54074.1"/>
    </source>
</evidence>
<proteinExistence type="inferred from homology"/>
<organism evidence="5 6">
    <name type="scientific">Nonlabens marinus S1-08</name>
    <dbReference type="NCBI Taxonomy" id="1454201"/>
    <lineage>
        <taxon>Bacteria</taxon>
        <taxon>Pseudomonadati</taxon>
        <taxon>Bacteroidota</taxon>
        <taxon>Flavobacteriia</taxon>
        <taxon>Flavobacteriales</taxon>
        <taxon>Flavobacteriaceae</taxon>
        <taxon>Nonlabens</taxon>
    </lineage>
</organism>
<dbReference type="InterPro" id="IPR000055">
    <property type="entry name" value="Restrct_endonuc_typeI_TRD"/>
</dbReference>
<dbReference type="InterPro" id="IPR044946">
    <property type="entry name" value="Restrct_endonuc_typeI_TRD_sf"/>
</dbReference>
<evidence type="ECO:0000313" key="6">
    <source>
        <dbReference type="Proteomes" id="UP000031760"/>
    </source>
</evidence>
<dbReference type="KEGG" id="nmf:NMS_0065"/>
<dbReference type="OrthoDB" id="9816225at2"/>
<dbReference type="EMBL" id="AP014548">
    <property type="protein sequence ID" value="BAO54074.1"/>
    <property type="molecule type" value="Genomic_DNA"/>
</dbReference>
<dbReference type="Gene3D" id="3.90.220.20">
    <property type="entry name" value="DNA methylase specificity domains"/>
    <property type="match status" value="2"/>
</dbReference>
<evidence type="ECO:0000259" key="4">
    <source>
        <dbReference type="Pfam" id="PF01420"/>
    </source>
</evidence>
<keyword evidence="2" id="KW-0680">Restriction system</keyword>
<keyword evidence="6" id="KW-1185">Reference proteome</keyword>
<accession>W8VMV3</accession>
<dbReference type="REBASE" id="80644">
    <property type="entry name" value="S.NmaS108ORF66P"/>
</dbReference>
<comment type="similarity">
    <text evidence="1">Belongs to the type-I restriction system S methylase family.</text>
</comment>
<keyword evidence="3" id="KW-0238">DNA-binding</keyword>
<dbReference type="InterPro" id="IPR052021">
    <property type="entry name" value="Type-I_RS_S_subunit"/>
</dbReference>
<dbReference type="GO" id="GO:0009307">
    <property type="term" value="P:DNA restriction-modification system"/>
    <property type="evidence" value="ECO:0007669"/>
    <property type="project" value="UniProtKB-KW"/>
</dbReference>
<dbReference type="GO" id="GO:0003677">
    <property type="term" value="F:DNA binding"/>
    <property type="evidence" value="ECO:0007669"/>
    <property type="project" value="UniProtKB-KW"/>
</dbReference>
<dbReference type="HOGENOM" id="CLU_021095_10_1_10"/>
<dbReference type="AlphaFoldDB" id="W8VMV3"/>
<protein>
    <submittedName>
        <fullName evidence="5">Type I restriction-modification system, specificity subunit S</fullName>
    </submittedName>
</protein>
<gene>
    <name evidence="5" type="ORF">NMS_0065</name>
</gene>
<name>W8VMV3_9FLAO</name>
<dbReference type="Proteomes" id="UP000031760">
    <property type="component" value="Chromosome"/>
</dbReference>
<sequence length="482" mass="55363">MTEIITKSIGSLAKRIKTGSTPKTTEILNFEDANYSWFTPSDFSTSKLTLKNSSRMISEYAVSNSATLFEPLTILITCIGDIGNSGIIEKESSANQQITGVLVNESIINPYLFNYLIRHNKKVLQNKSNQAVVPILNNKNLKEIKLSFPKDLEIQKKIVTILDKAKSILNKREETIAKYDELLRATFLEMFGSPMERPNQWKINPINDCIEKITAGSSYGGENKKELENNEFGVLKISAVTKGIFNPDEYKAVKRDNIKKELVHPKKGDLLFSRANTLELVGATSIVDEDYDKLFLPDKIWKIDTNETLIKKVYLHYVLQNKDVRKSFLSIATGSSGSMLNISMAKFRNIRIPFPNIELQEQFEEKYSKYIEIRRKLNLSKEYFETLQKALSQLAFKGDLEFGKAIDLEVLLENDYDFFKVNSNTKSIRLLLERLDKSELNKNKFYEQEIYDKAKVFLFELLKEGKVKQVFDKKTNRVKLTV</sequence>
<dbReference type="STRING" id="1454201.NMS_0065"/>
<evidence type="ECO:0000256" key="1">
    <source>
        <dbReference type="ARBA" id="ARBA00010923"/>
    </source>
</evidence>